<dbReference type="InterPro" id="IPR035979">
    <property type="entry name" value="RBD_domain_sf"/>
</dbReference>
<feature type="region of interest" description="Disordered" evidence="3">
    <location>
        <begin position="297"/>
        <end position="344"/>
    </location>
</feature>
<feature type="compositionally biased region" description="Polar residues" evidence="3">
    <location>
        <begin position="397"/>
        <end position="412"/>
    </location>
</feature>
<feature type="region of interest" description="Disordered" evidence="3">
    <location>
        <begin position="901"/>
        <end position="920"/>
    </location>
</feature>
<dbReference type="SUPFAM" id="SSF54928">
    <property type="entry name" value="RNA-binding domain, RBD"/>
    <property type="match status" value="1"/>
</dbReference>
<keyword evidence="1 2" id="KW-0694">RNA-binding</keyword>
<protein>
    <recommendedName>
        <fullName evidence="4">RRM domain-containing protein</fullName>
    </recommendedName>
</protein>
<dbReference type="Pfam" id="PF00076">
    <property type="entry name" value="RRM_1"/>
    <property type="match status" value="1"/>
</dbReference>
<feature type="region of interest" description="Disordered" evidence="3">
    <location>
        <begin position="163"/>
        <end position="204"/>
    </location>
</feature>
<dbReference type="PANTHER" id="PTHR48027">
    <property type="entry name" value="HETEROGENEOUS NUCLEAR RIBONUCLEOPROTEIN 87F-RELATED"/>
    <property type="match status" value="1"/>
</dbReference>
<dbReference type="PROSITE" id="PS50102">
    <property type="entry name" value="RRM"/>
    <property type="match status" value="1"/>
</dbReference>
<evidence type="ECO:0000256" key="3">
    <source>
        <dbReference type="SAM" id="MobiDB-lite"/>
    </source>
</evidence>
<dbReference type="InterPro" id="IPR012677">
    <property type="entry name" value="Nucleotide-bd_a/b_plait_sf"/>
</dbReference>
<feature type="region of interest" description="Disordered" evidence="3">
    <location>
        <begin position="16"/>
        <end position="38"/>
    </location>
</feature>
<sequence length="1019" mass="111699">MLPPFRIKGIVGHPLHRRRRSRNDDGLESDSASISSLDKQHRAEFEVQGDGVVQVTANEYDRTIEELPEARLQYQDEDDGETVIVGSSLELSQLIGELLPNSYRLPLSTLNAENDPVMHTFEIQQTLPVVDVWRNFRLRTVTNSISGQPSCQIIPLSTGYRSNASSRLKTAPPDPPPAINKPRVVKADPQEESAPSGQHEGCSGVTNMESIKQYPPMKDTSSNIWNGPNHDTEFESFGEGASAEGKFITEEGKKQVCCLFQISIRRKKANPLKAYAAGKRMREIYKAYWRGSYRPELEEGHTTGTSGDFWSTYKPTHQFSGPSTSTREREPDSPESPIEVSPKPFLSEFEAELSRLMAQNSGSELHLKPVGEPATATTRESSSNSTSTDGKEPVTGHSENNNAQPTSGQATEASEAISHIVTVFGKSFQSLLSRVTILKAELADRLPEVEQRVTDLHHHIPDQMQATIHETLQVMGGHIQTLAGVMQQAATSARSSSIATRETEKAVTAYLSNLRTLVSDIRDIGGSLIAGFEKSLKPHDNCANKGTADASSAPEAVNPATQDIFIGNLPPDATKNTVISVLASQGFVGTVTLPRDSLTGDHAGFCYVHFPSTYAAAAALQALRGNLIGDCTINVESANEHSFSGPSNATESSGTRIQHTTPELPHLTKNAGRPSYPSFVPVSELDNDTSNIVPSEQNLPTPSLCEQAAIPIPEMHSNTQTQPNTALLNKSETNLAERYPPLFESQSTENPGTRPPPPDSCHETSLHSEPNDNDCALSRYPSMQQLEQQHLFMHGPWPSPDWPALRPRTIYENNINRASTGKPLAPPVPSRIPGSWPWDQDSQSSIPSMSNANESRTEHGIYRDPNHINPPVLSDLSSPLNPLHRRASPFSASNVSGLRRSATERVRRPRPSLFENNPYPERRLSSHELAEISAACENPSDLPGTFPRETPTAAVMEASPNDPTELCLSQLRALGFGDDRSQDVNRLRIFAEAANGDLAEAIEMIEEERKAYEQRHVQF</sequence>
<reference evidence="5" key="1">
    <citation type="submission" date="2014-02" db="EMBL/GenBank/DDBJ databases">
        <title>The Genome Sequence of Trichophyton rubrum (morphotype fischeri) CBS 288.86.</title>
        <authorList>
            <consortium name="The Broad Institute Genomics Platform"/>
            <person name="Cuomo C.A."/>
            <person name="White T.C."/>
            <person name="Graser Y."/>
            <person name="Martinez-Rossi N."/>
            <person name="Heitman J."/>
            <person name="Young S.K."/>
            <person name="Zeng Q."/>
            <person name="Gargeya S."/>
            <person name="Abouelleil A."/>
            <person name="Alvarado L."/>
            <person name="Chapman S.B."/>
            <person name="Gainer-Dewar J."/>
            <person name="Goldberg J."/>
            <person name="Griggs A."/>
            <person name="Gujja S."/>
            <person name="Hansen M."/>
            <person name="Howarth C."/>
            <person name="Imamovic A."/>
            <person name="Larimer J."/>
            <person name="Martinez D."/>
            <person name="Murphy C."/>
            <person name="Pearson M.D."/>
            <person name="Persinoti G."/>
            <person name="Poon T."/>
            <person name="Priest M."/>
            <person name="Roberts A.D."/>
            <person name="Saif S."/>
            <person name="Shea T.D."/>
            <person name="Sykes S.N."/>
            <person name="Wortman J."/>
            <person name="Nusbaum C."/>
            <person name="Birren B."/>
        </authorList>
    </citation>
    <scope>NUCLEOTIDE SEQUENCE [LARGE SCALE GENOMIC DNA]</scope>
    <source>
        <strain evidence="5">CBS 288.86</strain>
    </source>
</reference>
<feature type="region of interest" description="Disordered" evidence="3">
    <location>
        <begin position="362"/>
        <end position="413"/>
    </location>
</feature>
<proteinExistence type="predicted"/>
<feature type="compositionally biased region" description="Polar residues" evidence="3">
    <location>
        <begin position="302"/>
        <end position="325"/>
    </location>
</feature>
<dbReference type="AlphaFoldDB" id="A0A022VNT5"/>
<feature type="domain" description="RRM" evidence="4">
    <location>
        <begin position="562"/>
        <end position="640"/>
    </location>
</feature>
<dbReference type="EMBL" id="KK207940">
    <property type="protein sequence ID" value="EZF47631.1"/>
    <property type="molecule type" value="Genomic_DNA"/>
</dbReference>
<name>A0A022VNT5_TRIRU</name>
<dbReference type="Gene3D" id="3.30.70.330">
    <property type="match status" value="1"/>
</dbReference>
<dbReference type="OrthoDB" id="193499at2759"/>
<evidence type="ECO:0000259" key="4">
    <source>
        <dbReference type="PROSITE" id="PS50102"/>
    </source>
</evidence>
<dbReference type="InterPro" id="IPR000504">
    <property type="entry name" value="RRM_dom"/>
</dbReference>
<accession>A0A022VNT5</accession>
<gene>
    <name evidence="5" type="ORF">H103_08401</name>
</gene>
<dbReference type="GO" id="GO:0003723">
    <property type="term" value="F:RNA binding"/>
    <property type="evidence" value="ECO:0007669"/>
    <property type="project" value="UniProtKB-UniRule"/>
</dbReference>
<organism evidence="5">
    <name type="scientific">Trichophyton rubrum CBS 288.86</name>
    <dbReference type="NCBI Taxonomy" id="1215330"/>
    <lineage>
        <taxon>Eukaryota</taxon>
        <taxon>Fungi</taxon>
        <taxon>Dikarya</taxon>
        <taxon>Ascomycota</taxon>
        <taxon>Pezizomycotina</taxon>
        <taxon>Eurotiomycetes</taxon>
        <taxon>Eurotiomycetidae</taxon>
        <taxon>Onygenales</taxon>
        <taxon>Arthrodermataceae</taxon>
        <taxon>Trichophyton</taxon>
    </lineage>
</organism>
<feature type="region of interest" description="Disordered" evidence="3">
    <location>
        <begin position="743"/>
        <end position="777"/>
    </location>
</feature>
<evidence type="ECO:0000313" key="5">
    <source>
        <dbReference type="EMBL" id="EZF47631.1"/>
    </source>
</evidence>
<evidence type="ECO:0000256" key="1">
    <source>
        <dbReference type="ARBA" id="ARBA00022884"/>
    </source>
</evidence>
<evidence type="ECO:0000256" key="2">
    <source>
        <dbReference type="PROSITE-ProRule" id="PRU00176"/>
    </source>
</evidence>
<feature type="compositionally biased region" description="Low complexity" evidence="3">
    <location>
        <begin position="375"/>
        <end position="388"/>
    </location>
</feature>
<dbReference type="Proteomes" id="UP000023758">
    <property type="component" value="Unassembled WGS sequence"/>
</dbReference>
<dbReference type="InterPro" id="IPR052462">
    <property type="entry name" value="SLIRP/GR-RBP-like"/>
</dbReference>
<feature type="compositionally biased region" description="Basic and acidic residues" evidence="3">
    <location>
        <begin position="760"/>
        <end position="770"/>
    </location>
</feature>
<dbReference type="SMART" id="SM00360">
    <property type="entry name" value="RRM"/>
    <property type="match status" value="1"/>
</dbReference>